<evidence type="ECO:0000313" key="2">
    <source>
        <dbReference type="Proteomes" id="UP000694892"/>
    </source>
</evidence>
<name>A0A974HYL9_XENLA</name>
<dbReference type="EMBL" id="CM004468">
    <property type="protein sequence ID" value="OCT94666.1"/>
    <property type="molecule type" value="Genomic_DNA"/>
</dbReference>
<accession>A0A974HYL9</accession>
<gene>
    <name evidence="1" type="ORF">XELAEV_18012350mg</name>
</gene>
<sequence length="112" mass="12470">MLLLLLQLSKGGSSLYPHPVQRLLLSKGEFQQTLGSATSQVNPGISQTTLCPMRVKKTEAKEKLTSSLSVLLITTSKRKFSATSSRASFISRDRQQPNTLLSQNYRYILNQN</sequence>
<protein>
    <submittedName>
        <fullName evidence="1">Uncharacterized protein</fullName>
    </submittedName>
</protein>
<dbReference type="AlphaFoldDB" id="A0A974HYL9"/>
<dbReference type="Proteomes" id="UP000694892">
    <property type="component" value="Chromosome 2L"/>
</dbReference>
<evidence type="ECO:0000313" key="1">
    <source>
        <dbReference type="EMBL" id="OCT94666.1"/>
    </source>
</evidence>
<proteinExistence type="predicted"/>
<reference evidence="2" key="1">
    <citation type="journal article" date="2016" name="Nature">
        <title>Genome evolution in the allotetraploid frog Xenopus laevis.</title>
        <authorList>
            <person name="Session A.M."/>
            <person name="Uno Y."/>
            <person name="Kwon T."/>
            <person name="Chapman J.A."/>
            <person name="Toyoda A."/>
            <person name="Takahashi S."/>
            <person name="Fukui A."/>
            <person name="Hikosaka A."/>
            <person name="Suzuki A."/>
            <person name="Kondo M."/>
            <person name="van Heeringen S.J."/>
            <person name="Quigley I."/>
            <person name="Heinz S."/>
            <person name="Ogino H."/>
            <person name="Ochi H."/>
            <person name="Hellsten U."/>
            <person name="Lyons J.B."/>
            <person name="Simakov O."/>
            <person name="Putnam N."/>
            <person name="Stites J."/>
            <person name="Kuroki Y."/>
            <person name="Tanaka T."/>
            <person name="Michiue T."/>
            <person name="Watanabe M."/>
            <person name="Bogdanovic O."/>
            <person name="Lister R."/>
            <person name="Georgiou G."/>
            <person name="Paranjpe S.S."/>
            <person name="van Kruijsbergen I."/>
            <person name="Shu S."/>
            <person name="Carlson J."/>
            <person name="Kinoshita T."/>
            <person name="Ohta Y."/>
            <person name="Mawaribuchi S."/>
            <person name="Jenkins J."/>
            <person name="Grimwood J."/>
            <person name="Schmutz J."/>
            <person name="Mitros T."/>
            <person name="Mozaffari S.V."/>
            <person name="Suzuki Y."/>
            <person name="Haramoto Y."/>
            <person name="Yamamoto T.S."/>
            <person name="Takagi C."/>
            <person name="Heald R."/>
            <person name="Miller K."/>
            <person name="Haudenschild C."/>
            <person name="Kitzman J."/>
            <person name="Nakayama T."/>
            <person name="Izutsu Y."/>
            <person name="Robert J."/>
            <person name="Fortriede J."/>
            <person name="Burns K."/>
            <person name="Lotay V."/>
            <person name="Karimi K."/>
            <person name="Yasuoka Y."/>
            <person name="Dichmann D.S."/>
            <person name="Flajnik M.F."/>
            <person name="Houston D.W."/>
            <person name="Shendure J."/>
            <person name="DuPasquier L."/>
            <person name="Vize P.D."/>
            <person name="Zorn A.M."/>
            <person name="Ito M."/>
            <person name="Marcotte E.M."/>
            <person name="Wallingford J.B."/>
            <person name="Ito Y."/>
            <person name="Asashima M."/>
            <person name="Ueno N."/>
            <person name="Matsuda Y."/>
            <person name="Veenstra G.J."/>
            <person name="Fujiyama A."/>
            <person name="Harland R.M."/>
            <person name="Taira M."/>
            <person name="Rokhsar D.S."/>
        </authorList>
    </citation>
    <scope>NUCLEOTIDE SEQUENCE [LARGE SCALE GENOMIC DNA]</scope>
    <source>
        <strain evidence="2">J</strain>
    </source>
</reference>
<organism evidence="1 2">
    <name type="scientific">Xenopus laevis</name>
    <name type="common">African clawed frog</name>
    <dbReference type="NCBI Taxonomy" id="8355"/>
    <lineage>
        <taxon>Eukaryota</taxon>
        <taxon>Metazoa</taxon>
        <taxon>Chordata</taxon>
        <taxon>Craniata</taxon>
        <taxon>Vertebrata</taxon>
        <taxon>Euteleostomi</taxon>
        <taxon>Amphibia</taxon>
        <taxon>Batrachia</taxon>
        <taxon>Anura</taxon>
        <taxon>Pipoidea</taxon>
        <taxon>Pipidae</taxon>
        <taxon>Xenopodinae</taxon>
        <taxon>Xenopus</taxon>
        <taxon>Xenopus</taxon>
    </lineage>
</organism>